<dbReference type="Gene3D" id="3.80.10.10">
    <property type="entry name" value="Ribonuclease Inhibitor"/>
    <property type="match status" value="1"/>
</dbReference>
<dbReference type="InterPro" id="IPR032675">
    <property type="entry name" value="LRR_dom_sf"/>
</dbReference>
<accession>A0A8K0HCQ4</accession>
<evidence type="ECO:0000313" key="3">
    <source>
        <dbReference type="Proteomes" id="UP000796880"/>
    </source>
</evidence>
<dbReference type="PANTHER" id="PTHR31900:SF30">
    <property type="entry name" value="SUPERFAMILY PROTEIN, PUTATIVE-RELATED"/>
    <property type="match status" value="1"/>
</dbReference>
<dbReference type="Pfam" id="PF24758">
    <property type="entry name" value="LRR_At5g56370"/>
    <property type="match status" value="1"/>
</dbReference>
<dbReference type="SUPFAM" id="SSF52058">
    <property type="entry name" value="L domain-like"/>
    <property type="match status" value="1"/>
</dbReference>
<dbReference type="Proteomes" id="UP000796880">
    <property type="component" value="Unassembled WGS sequence"/>
</dbReference>
<dbReference type="InterPro" id="IPR050232">
    <property type="entry name" value="FBL13/AtMIF1-like"/>
</dbReference>
<reference evidence="2" key="1">
    <citation type="submission" date="2020-03" db="EMBL/GenBank/DDBJ databases">
        <title>A high-quality chromosome-level genome assembly of a woody plant with both climbing and erect habits, Rhamnella rubrinervis.</title>
        <authorList>
            <person name="Lu Z."/>
            <person name="Yang Y."/>
            <person name="Zhu X."/>
            <person name="Sun Y."/>
        </authorList>
    </citation>
    <scope>NUCLEOTIDE SEQUENCE</scope>
    <source>
        <strain evidence="2">BYM</strain>
        <tissue evidence="2">Leaf</tissue>
    </source>
</reference>
<name>A0A8K0HCQ4_9ROSA</name>
<feature type="domain" description="F-box/LRR-repeat protein 15/At3g58940/PEG3-like LRR" evidence="1">
    <location>
        <begin position="27"/>
        <end position="114"/>
    </location>
</feature>
<dbReference type="EMBL" id="VOIH02000004">
    <property type="protein sequence ID" value="KAF3449733.1"/>
    <property type="molecule type" value="Genomic_DNA"/>
</dbReference>
<dbReference type="InterPro" id="IPR055411">
    <property type="entry name" value="LRR_FXL15/At3g58940/PEG3-like"/>
</dbReference>
<protein>
    <recommendedName>
        <fullName evidence="1">F-box/LRR-repeat protein 15/At3g58940/PEG3-like LRR domain-containing protein</fullName>
    </recommendedName>
</protein>
<gene>
    <name evidence="2" type="ORF">FNV43_RR10464</name>
</gene>
<dbReference type="PANTHER" id="PTHR31900">
    <property type="entry name" value="F-BOX/RNI SUPERFAMILY PROTEIN-RELATED"/>
    <property type="match status" value="1"/>
</dbReference>
<dbReference type="OrthoDB" id="1534647at2759"/>
<evidence type="ECO:0000259" key="1">
    <source>
        <dbReference type="Pfam" id="PF24758"/>
    </source>
</evidence>
<sequence>METPDTFIRSFKLQTHYKFRPNVVQQIDNWVDFVIQSKVKELNLCCEQYRLPHYVLNASSLTLLRLTDLNLEVPSLSTLTSLKVLYLESVKIDDKSFQNLISGCPIIEDLHLDGFTFGDIDLAVSGTLKNLSLRHMNCIDQWLKGVISRLPVLEKLTLYSYRMSNVSIHSNSLKSLFFYLSSRIDVTLRTPNLVCLDFGCYSNSIISIDAPNLVEAGLTLGDVSMKKSEFDGLVRFLSNLNCLKKMKLSVFSEQVLIFPKVVRKRNCPPLSNLKHLVVVIHTELTRKSELLDALLWCAPSVKTPEIISQKKSPNRLRWYVLGHRIGTFVTY</sequence>
<comment type="caution">
    <text evidence="2">The sequence shown here is derived from an EMBL/GenBank/DDBJ whole genome shotgun (WGS) entry which is preliminary data.</text>
</comment>
<keyword evidence="3" id="KW-1185">Reference proteome</keyword>
<proteinExistence type="predicted"/>
<dbReference type="AlphaFoldDB" id="A0A8K0HCQ4"/>
<evidence type="ECO:0000313" key="2">
    <source>
        <dbReference type="EMBL" id="KAF3449733.1"/>
    </source>
</evidence>
<organism evidence="2 3">
    <name type="scientific">Rhamnella rubrinervis</name>
    <dbReference type="NCBI Taxonomy" id="2594499"/>
    <lineage>
        <taxon>Eukaryota</taxon>
        <taxon>Viridiplantae</taxon>
        <taxon>Streptophyta</taxon>
        <taxon>Embryophyta</taxon>
        <taxon>Tracheophyta</taxon>
        <taxon>Spermatophyta</taxon>
        <taxon>Magnoliopsida</taxon>
        <taxon>eudicotyledons</taxon>
        <taxon>Gunneridae</taxon>
        <taxon>Pentapetalae</taxon>
        <taxon>rosids</taxon>
        <taxon>fabids</taxon>
        <taxon>Rosales</taxon>
        <taxon>Rhamnaceae</taxon>
        <taxon>rhamnoid group</taxon>
        <taxon>Rhamneae</taxon>
        <taxon>Rhamnella</taxon>
    </lineage>
</organism>